<evidence type="ECO:0000256" key="2">
    <source>
        <dbReference type="ARBA" id="ARBA00008066"/>
    </source>
</evidence>
<feature type="transmembrane region" description="Helical" evidence="7">
    <location>
        <begin position="271"/>
        <end position="293"/>
    </location>
</feature>
<evidence type="ECO:0000313" key="10">
    <source>
        <dbReference type="Proteomes" id="UP001629113"/>
    </source>
</evidence>
<keyword evidence="10" id="KW-1185">Reference proteome</keyword>
<feature type="region of interest" description="Disordered" evidence="6">
    <location>
        <begin position="1"/>
        <end position="25"/>
    </location>
</feature>
<feature type="compositionally biased region" description="Basic and acidic residues" evidence="6">
    <location>
        <begin position="1"/>
        <end position="17"/>
    </location>
</feature>
<keyword evidence="5 7" id="KW-0472">Membrane</keyword>
<keyword evidence="3 7" id="KW-0812">Transmembrane</keyword>
<evidence type="ECO:0000256" key="4">
    <source>
        <dbReference type="ARBA" id="ARBA00022989"/>
    </source>
</evidence>
<evidence type="ECO:0000256" key="7">
    <source>
        <dbReference type="SAM" id="Phobius"/>
    </source>
</evidence>
<dbReference type="Proteomes" id="UP001629113">
    <property type="component" value="Unassembled WGS sequence"/>
</dbReference>
<dbReference type="InterPro" id="IPR013057">
    <property type="entry name" value="AA_transpt_TM"/>
</dbReference>
<comment type="subcellular location">
    <subcellularLocation>
        <location evidence="1">Membrane</location>
        <topology evidence="1">Multi-pass membrane protein</topology>
    </subcellularLocation>
</comment>
<proteinExistence type="inferred from homology"/>
<protein>
    <submittedName>
        <fullName evidence="9">N amino acid transport system protein 9</fullName>
    </submittedName>
</protein>
<evidence type="ECO:0000256" key="1">
    <source>
        <dbReference type="ARBA" id="ARBA00004141"/>
    </source>
</evidence>
<feature type="domain" description="Amino acid transporter transmembrane" evidence="8">
    <location>
        <begin position="49"/>
        <end position="444"/>
    </location>
</feature>
<evidence type="ECO:0000256" key="6">
    <source>
        <dbReference type="SAM" id="MobiDB-lite"/>
    </source>
</evidence>
<organism evidence="9 10">
    <name type="scientific">Phlyctema vagabunda</name>
    <dbReference type="NCBI Taxonomy" id="108571"/>
    <lineage>
        <taxon>Eukaryota</taxon>
        <taxon>Fungi</taxon>
        <taxon>Dikarya</taxon>
        <taxon>Ascomycota</taxon>
        <taxon>Pezizomycotina</taxon>
        <taxon>Leotiomycetes</taxon>
        <taxon>Helotiales</taxon>
        <taxon>Dermateaceae</taxon>
        <taxon>Phlyctema</taxon>
    </lineage>
</organism>
<feature type="transmembrane region" description="Helical" evidence="7">
    <location>
        <begin position="426"/>
        <end position="444"/>
    </location>
</feature>
<feature type="transmembrane region" description="Helical" evidence="7">
    <location>
        <begin position="188"/>
        <end position="210"/>
    </location>
</feature>
<evidence type="ECO:0000259" key="8">
    <source>
        <dbReference type="Pfam" id="PF01490"/>
    </source>
</evidence>
<evidence type="ECO:0000256" key="5">
    <source>
        <dbReference type="ARBA" id="ARBA00023136"/>
    </source>
</evidence>
<keyword evidence="4 7" id="KW-1133">Transmembrane helix</keyword>
<dbReference type="EMBL" id="JBFCZG010000005">
    <property type="protein sequence ID" value="KAL3421617.1"/>
    <property type="molecule type" value="Genomic_DNA"/>
</dbReference>
<feature type="transmembrane region" description="Helical" evidence="7">
    <location>
        <begin position="313"/>
        <end position="332"/>
    </location>
</feature>
<feature type="transmembrane region" description="Helical" evidence="7">
    <location>
        <begin position="353"/>
        <end position="373"/>
    </location>
</feature>
<name>A0ABR4PE60_9HELO</name>
<feature type="transmembrane region" description="Helical" evidence="7">
    <location>
        <begin position="230"/>
        <end position="259"/>
    </location>
</feature>
<gene>
    <name evidence="9" type="ORF">PVAG01_05773</name>
</gene>
<accession>A0ABR4PE60</accession>
<comment type="similarity">
    <text evidence="2">Belongs to the amino acid/polyamine transporter 2 family.</text>
</comment>
<evidence type="ECO:0000256" key="3">
    <source>
        <dbReference type="ARBA" id="ARBA00022692"/>
    </source>
</evidence>
<sequence>MSDIKKPVSSSDDEKARPNYGTGVVEDMQDPLEENEVFKKNADGVDFRTVNWPRACVIFLKIIFATGVLSIPSAMYSLGAIGGSLSVIGWGALNTYTAVIQGNFRNSHAGCHSIADMAGVLFGTVGKEIVGGLFLVAYVLCAGSGIIGVSTGLNALSEHAACTVWWSFLATVVITACASFRKLHQIGWITWAGFISIFIAVFIVVVAVTTRDRPAAAPQTGDFELGFRAIAYPTFQAGMVATATIFVSSAGTSAFLPVISEMRNPRDYKKALFVCMAVVNGAYLSFSLVVYRWCGSWVASPSLGSAGPTIKKVAYGVGLIGLIASAMIYLHVAAKYLFVRILRNTKHLQQNTMVHWVTWLSCTIGLCALAFVLASAIPIFNYIIALTGSVCFAPLAITLPGLLWLHDHGAYRHGSLFQKGAYYFHWFLVVLGAFICVGGTYGTVQSIIDAYASGAIGSAFSCADNSNSVH</sequence>
<comment type="caution">
    <text evidence="9">The sequence shown here is derived from an EMBL/GenBank/DDBJ whole genome shotgun (WGS) entry which is preliminary data.</text>
</comment>
<reference evidence="9 10" key="1">
    <citation type="submission" date="2024-06" db="EMBL/GenBank/DDBJ databases">
        <title>Complete genome of Phlyctema vagabunda strain 19-DSS-EL-015.</title>
        <authorList>
            <person name="Fiorenzani C."/>
        </authorList>
    </citation>
    <scope>NUCLEOTIDE SEQUENCE [LARGE SCALE GENOMIC DNA]</scope>
    <source>
        <strain evidence="9 10">19-DSS-EL-015</strain>
    </source>
</reference>
<dbReference type="PANTHER" id="PTHR22950">
    <property type="entry name" value="AMINO ACID TRANSPORTER"/>
    <property type="match status" value="1"/>
</dbReference>
<feature type="transmembrane region" description="Helical" evidence="7">
    <location>
        <begin position="129"/>
        <end position="151"/>
    </location>
</feature>
<dbReference type="PANTHER" id="PTHR22950:SF697">
    <property type="entry name" value="AMINO ACID TRANSPORTER (EUROFUNG)"/>
    <property type="match status" value="1"/>
</dbReference>
<dbReference type="Pfam" id="PF01490">
    <property type="entry name" value="Aa_trans"/>
    <property type="match status" value="1"/>
</dbReference>
<evidence type="ECO:0000313" key="9">
    <source>
        <dbReference type="EMBL" id="KAL3421617.1"/>
    </source>
</evidence>
<feature type="transmembrane region" description="Helical" evidence="7">
    <location>
        <begin position="379"/>
        <end position="405"/>
    </location>
</feature>
<feature type="transmembrane region" description="Helical" evidence="7">
    <location>
        <begin position="163"/>
        <end position="181"/>
    </location>
</feature>